<gene>
    <name evidence="2" type="ORF">JDW22_06325</name>
</gene>
<feature type="region of interest" description="Disordered" evidence="1">
    <location>
        <begin position="125"/>
        <end position="150"/>
    </location>
</feature>
<dbReference type="EMBL" id="JAEHNZ010000002">
    <property type="protein sequence ID" value="MBK0396203.1"/>
    <property type="molecule type" value="Genomic_DNA"/>
</dbReference>
<reference evidence="2 3" key="1">
    <citation type="journal article" date="2021" name="Pathogens">
        <title>Isolation and Characterization of Kingella bonacorsii sp. nov., A Novel Kingella Species Detected in a Stable Periodontitis Subject.</title>
        <authorList>
            <person name="Antezack A."/>
            <person name="Boxberger M."/>
            <person name="Rolland C."/>
            <person name="Monnet-Corti V."/>
            <person name="La Scola B."/>
        </authorList>
    </citation>
    <scope>NUCLEOTIDE SEQUENCE [LARGE SCALE GENOMIC DNA]</scope>
    <source>
        <strain evidence="2 3">Marseille-Q4569</strain>
    </source>
</reference>
<evidence type="ECO:0000313" key="3">
    <source>
        <dbReference type="Proteomes" id="UP000614058"/>
    </source>
</evidence>
<evidence type="ECO:0000256" key="1">
    <source>
        <dbReference type="SAM" id="MobiDB-lite"/>
    </source>
</evidence>
<name>A0ABS1BSH5_9NEIS</name>
<protein>
    <submittedName>
        <fullName evidence="2">Alpha-glucan phosphorylase</fullName>
    </submittedName>
</protein>
<feature type="compositionally biased region" description="Polar residues" evidence="1">
    <location>
        <begin position="328"/>
        <end position="343"/>
    </location>
</feature>
<comment type="caution">
    <text evidence="2">The sequence shown here is derived from an EMBL/GenBank/DDBJ whole genome shotgun (WGS) entry which is preliminary data.</text>
</comment>
<feature type="compositionally biased region" description="Low complexity" evidence="1">
    <location>
        <begin position="125"/>
        <end position="139"/>
    </location>
</feature>
<proteinExistence type="predicted"/>
<sequence>MNHDLPHVKTVKLLFVAMDDQQQAMFKMAFKMHNTTNYQVINAGSGEKPELVIVDGDGTNGLATWQKAKHDFSGSVVVFFSKSPPAVTAPYLAKPIKFDSLFLNLRNLLQGNGIWVVRSNMANASSAAPSPSAPAQAQPVRSTHANRSSEVTIPRFDPRVGILGSFREILAHQRNTALLVDEKPVLAIFPSTQRVWIAVPPEQLRELCRQEHPNIKLKNIPDENNIQDRANATVTSTMWQVALWTANGRLVHPINPNTVFKLKSWPNLTRLTPLPEAMRLSAFLTKTSVSLNMLYKLMPLDMADILNYIAATYLTDYLEVTQQVHEAPSAQSATRATVNTSATPRPEQVRAARANEAHTQQKTGGLLSRFMKKLLNK</sequence>
<keyword evidence="3" id="KW-1185">Reference proteome</keyword>
<feature type="region of interest" description="Disordered" evidence="1">
    <location>
        <begin position="328"/>
        <end position="363"/>
    </location>
</feature>
<dbReference type="Proteomes" id="UP000614058">
    <property type="component" value="Unassembled WGS sequence"/>
</dbReference>
<organism evidence="2 3">
    <name type="scientific">Kingella bonacorsii</name>
    <dbReference type="NCBI Taxonomy" id="2796361"/>
    <lineage>
        <taxon>Bacteria</taxon>
        <taxon>Pseudomonadati</taxon>
        <taxon>Pseudomonadota</taxon>
        <taxon>Betaproteobacteria</taxon>
        <taxon>Neisseriales</taxon>
        <taxon>Neisseriaceae</taxon>
        <taxon>Kingella</taxon>
    </lineage>
</organism>
<accession>A0ABS1BSH5</accession>
<dbReference type="RefSeq" id="WP_200522361.1">
    <property type="nucleotide sequence ID" value="NZ_JAEHNZ010000002.1"/>
</dbReference>
<evidence type="ECO:0000313" key="2">
    <source>
        <dbReference type="EMBL" id="MBK0396203.1"/>
    </source>
</evidence>
<feature type="compositionally biased region" description="Polar residues" evidence="1">
    <location>
        <begin position="140"/>
        <end position="150"/>
    </location>
</feature>
<feature type="compositionally biased region" description="Basic and acidic residues" evidence="1">
    <location>
        <begin position="347"/>
        <end position="356"/>
    </location>
</feature>